<dbReference type="RefSeq" id="WP_013479157.1">
    <property type="nucleotide sequence ID" value="NC_014816.1"/>
</dbReference>
<name>E8RR09_ASTEC</name>
<gene>
    <name evidence="1" type="ordered locus">Astex_1661</name>
</gene>
<dbReference type="OrthoDB" id="9849924at2"/>
<evidence type="ECO:0008006" key="3">
    <source>
        <dbReference type="Google" id="ProtNLM"/>
    </source>
</evidence>
<keyword evidence="2" id="KW-1185">Reference proteome</keyword>
<dbReference type="AlphaFoldDB" id="E8RR09"/>
<evidence type="ECO:0000313" key="2">
    <source>
        <dbReference type="Proteomes" id="UP000001492"/>
    </source>
</evidence>
<proteinExistence type="predicted"/>
<organism evidence="1 2">
    <name type="scientific">Asticcacaulis excentricus (strain ATCC 15261 / DSM 4724 / KCTC 12464 / NCIMB 9791 / VKM B-1370 / CB 48)</name>
    <dbReference type="NCBI Taxonomy" id="573065"/>
    <lineage>
        <taxon>Bacteria</taxon>
        <taxon>Pseudomonadati</taxon>
        <taxon>Pseudomonadota</taxon>
        <taxon>Alphaproteobacteria</taxon>
        <taxon>Caulobacterales</taxon>
        <taxon>Caulobacteraceae</taxon>
        <taxon>Asticcacaulis</taxon>
    </lineage>
</organism>
<dbReference type="HOGENOM" id="CLU_2230926_0_0_5"/>
<protein>
    <recommendedName>
        <fullName evidence="3">Lipoprotein</fullName>
    </recommendedName>
</protein>
<dbReference type="KEGG" id="aex:Astex_1661"/>
<dbReference type="EMBL" id="CP002395">
    <property type="protein sequence ID" value="ADU13327.1"/>
    <property type="molecule type" value="Genomic_DNA"/>
</dbReference>
<sequence length="105" mass="11391">MKMFGGVLLAVCGLGGCEKAVKYPEISPMSPEVAKRCDYLAIGARAIEAQVPGYKAAHVEERLVVEPRKDKVDVYYQLPNFSVGGSGHAIIDPTDCTVVKVFFDE</sequence>
<dbReference type="PROSITE" id="PS51257">
    <property type="entry name" value="PROKAR_LIPOPROTEIN"/>
    <property type="match status" value="1"/>
</dbReference>
<evidence type="ECO:0000313" key="1">
    <source>
        <dbReference type="EMBL" id="ADU13327.1"/>
    </source>
</evidence>
<dbReference type="STRING" id="573065.Astex_1661"/>
<accession>E8RR09</accession>
<reference evidence="2" key="1">
    <citation type="submission" date="2010-12" db="EMBL/GenBank/DDBJ databases">
        <title>Complete sequence of chromosome 1 of Asticcacaulis excentricus CB 48.</title>
        <authorList>
            <consortium name="US DOE Joint Genome Institute"/>
            <person name="Lucas S."/>
            <person name="Copeland A."/>
            <person name="Lapidus A."/>
            <person name="Cheng J.-F."/>
            <person name="Bruce D."/>
            <person name="Goodwin L."/>
            <person name="Pitluck S."/>
            <person name="Teshima H."/>
            <person name="Davenport K."/>
            <person name="Detter J.C."/>
            <person name="Han C."/>
            <person name="Tapia R."/>
            <person name="Land M."/>
            <person name="Hauser L."/>
            <person name="Jeffries C."/>
            <person name="Kyrpides N."/>
            <person name="Ivanova N."/>
            <person name="Ovchinnikova G."/>
            <person name="Brun Y.V."/>
            <person name="Woyke T."/>
        </authorList>
    </citation>
    <scope>NUCLEOTIDE SEQUENCE [LARGE SCALE GENOMIC DNA]</scope>
    <source>
        <strain evidence="2">ATCC 15261 / DSM 4724 / KCTC 12464 / NCIMB 9791 / VKM B-1370 / CB 48</strain>
    </source>
</reference>
<dbReference type="Proteomes" id="UP000001492">
    <property type="component" value="Chromosome 1"/>
</dbReference>